<evidence type="ECO:0000313" key="3">
    <source>
        <dbReference type="EMBL" id="RCK49190.1"/>
    </source>
</evidence>
<dbReference type="PANTHER" id="PTHR34039">
    <property type="entry name" value="UPF0102 PROTEIN YRAN"/>
    <property type="match status" value="1"/>
</dbReference>
<gene>
    <name evidence="3" type="ORF">TH30_02365</name>
</gene>
<dbReference type="InterPro" id="IPR011335">
    <property type="entry name" value="Restrct_endonuc-II-like"/>
</dbReference>
<comment type="caution">
    <text evidence="3">The sequence shown here is derived from an EMBL/GenBank/DDBJ whole genome shotgun (WGS) entry which is preliminary data.</text>
</comment>
<comment type="similarity">
    <text evidence="1 2">Belongs to the UPF0102 family.</text>
</comment>
<evidence type="ECO:0000313" key="4">
    <source>
        <dbReference type="Proteomes" id="UP000252255"/>
    </source>
</evidence>
<proteinExistence type="inferred from homology"/>
<organism evidence="3 4">
    <name type="scientific">Thalassospira profundimaris</name>
    <dbReference type="NCBI Taxonomy" id="502049"/>
    <lineage>
        <taxon>Bacteria</taxon>
        <taxon>Pseudomonadati</taxon>
        <taxon>Pseudomonadota</taxon>
        <taxon>Alphaproteobacteria</taxon>
        <taxon>Rhodospirillales</taxon>
        <taxon>Thalassospiraceae</taxon>
        <taxon>Thalassospira</taxon>
    </lineage>
</organism>
<dbReference type="PANTHER" id="PTHR34039:SF1">
    <property type="entry name" value="UPF0102 PROTEIN YRAN"/>
    <property type="match status" value="1"/>
</dbReference>
<dbReference type="Gene3D" id="3.40.1350.10">
    <property type="match status" value="1"/>
</dbReference>
<dbReference type="HAMAP" id="MF_00048">
    <property type="entry name" value="UPF0102"/>
    <property type="match status" value="1"/>
</dbReference>
<dbReference type="Pfam" id="PF02021">
    <property type="entry name" value="UPF0102"/>
    <property type="match status" value="1"/>
</dbReference>
<sequence length="121" mass="13858">MHDQTSHRKRAEKAGRRAEAVCVFWLRLKGYRILATRHQSPVGEIDIIAKRGNVLIAVEVKNRADRDTALRSLRPKQQNRIARALESYAGQIGHSGDLRFDLMIVRGFARIEHLCNAWQMA</sequence>
<accession>A0A367X7V2</accession>
<dbReference type="GO" id="GO:0003676">
    <property type="term" value="F:nucleic acid binding"/>
    <property type="evidence" value="ECO:0007669"/>
    <property type="project" value="InterPro"/>
</dbReference>
<name>A0A367X7V2_9PROT</name>
<dbReference type="Proteomes" id="UP000252255">
    <property type="component" value="Unassembled WGS sequence"/>
</dbReference>
<dbReference type="AlphaFoldDB" id="A0A367X7V2"/>
<evidence type="ECO:0000256" key="2">
    <source>
        <dbReference type="HAMAP-Rule" id="MF_00048"/>
    </source>
</evidence>
<evidence type="ECO:0000256" key="1">
    <source>
        <dbReference type="ARBA" id="ARBA00006738"/>
    </source>
</evidence>
<reference evidence="3 4" key="1">
    <citation type="submission" date="2014-07" db="EMBL/GenBank/DDBJ databases">
        <title>Draft genome sequence of Thalassospira profundimaris PR54-5.</title>
        <authorList>
            <person name="Lai Q."/>
            <person name="Shao Z."/>
        </authorList>
    </citation>
    <scope>NUCLEOTIDE SEQUENCE [LARGE SCALE GENOMIC DNA]</scope>
    <source>
        <strain evidence="3 4">PR54-5</strain>
    </source>
</reference>
<dbReference type="InterPro" id="IPR011856">
    <property type="entry name" value="tRNA_endonuc-like_dom_sf"/>
</dbReference>
<dbReference type="EMBL" id="JPWI01000001">
    <property type="protein sequence ID" value="RCK49190.1"/>
    <property type="molecule type" value="Genomic_DNA"/>
</dbReference>
<protein>
    <recommendedName>
        <fullName evidence="2">UPF0102 protein TH30_02365</fullName>
    </recommendedName>
</protein>
<dbReference type="InterPro" id="IPR003509">
    <property type="entry name" value="UPF0102_YraN-like"/>
</dbReference>
<dbReference type="SUPFAM" id="SSF52980">
    <property type="entry name" value="Restriction endonuclease-like"/>
    <property type="match status" value="1"/>
</dbReference>